<dbReference type="AlphaFoldDB" id="A0A645HR19"/>
<organism evidence="1">
    <name type="scientific">bioreactor metagenome</name>
    <dbReference type="NCBI Taxonomy" id="1076179"/>
    <lineage>
        <taxon>unclassified sequences</taxon>
        <taxon>metagenomes</taxon>
        <taxon>ecological metagenomes</taxon>
    </lineage>
</organism>
<dbReference type="EMBL" id="VSSQ01098596">
    <property type="protein sequence ID" value="MPN41498.1"/>
    <property type="molecule type" value="Genomic_DNA"/>
</dbReference>
<proteinExistence type="predicted"/>
<comment type="caution">
    <text evidence="1">The sequence shown here is derived from an EMBL/GenBank/DDBJ whole genome shotgun (WGS) entry which is preliminary data.</text>
</comment>
<protein>
    <submittedName>
        <fullName evidence="1">Uncharacterized protein</fullName>
    </submittedName>
</protein>
<name>A0A645HR19_9ZZZZ</name>
<evidence type="ECO:0000313" key="1">
    <source>
        <dbReference type="EMBL" id="MPN41498.1"/>
    </source>
</evidence>
<gene>
    <name evidence="1" type="ORF">SDC9_189050</name>
</gene>
<sequence>MRPEERGIARAARHGVDSVQAGAGVDDGVAGGQLHALLAECVFHDQLAAFVFVGIAEEHRGGDIGSDLDGRARNGEEGVVDMVAIGTSALIAIEARWQDLERQGCRHEQRVAAQPVQDQIAYLLAGLAVQRQLQIALDLRGHMTGRGLAVLPAGGFQRLTAVAYFIGSEQAGDA</sequence>
<reference evidence="1" key="1">
    <citation type="submission" date="2019-08" db="EMBL/GenBank/DDBJ databases">
        <authorList>
            <person name="Kucharzyk K."/>
            <person name="Murdoch R.W."/>
            <person name="Higgins S."/>
            <person name="Loffler F."/>
        </authorList>
    </citation>
    <scope>NUCLEOTIDE SEQUENCE</scope>
</reference>
<accession>A0A645HR19</accession>